<feature type="compositionally biased region" description="Pro residues" evidence="1">
    <location>
        <begin position="73"/>
        <end position="87"/>
    </location>
</feature>
<dbReference type="EMBL" id="LQQU01000023">
    <property type="protein sequence ID" value="KZE31743.1"/>
    <property type="molecule type" value="Genomic_DNA"/>
</dbReference>
<dbReference type="Gene3D" id="3.30.750.140">
    <property type="match status" value="1"/>
</dbReference>
<organism evidence="3 4">
    <name type="scientific">Crenobacter luteus</name>
    <dbReference type="NCBI Taxonomy" id="1452487"/>
    <lineage>
        <taxon>Bacteria</taxon>
        <taxon>Pseudomonadati</taxon>
        <taxon>Pseudomonadota</taxon>
        <taxon>Betaproteobacteria</taxon>
        <taxon>Neisseriales</taxon>
        <taxon>Neisseriaceae</taxon>
        <taxon>Crenobacter</taxon>
    </lineage>
</organism>
<reference evidence="4" key="1">
    <citation type="submission" date="2016-01" db="EMBL/GenBank/DDBJ databases">
        <title>Draft genome of Chromobacterium sp. F49.</title>
        <authorList>
            <person name="Hong K.W."/>
        </authorList>
    </citation>
    <scope>NUCLEOTIDE SEQUENCE [LARGE SCALE GENOMIC DNA]</scope>
    <source>
        <strain evidence="4">CN10</strain>
    </source>
</reference>
<evidence type="ECO:0000313" key="3">
    <source>
        <dbReference type="EMBL" id="KZE31743.1"/>
    </source>
</evidence>
<dbReference type="PANTHER" id="PTHR37533">
    <property type="entry name" value="FLAGELLAR HOOK-LENGTH CONTROL PROTEIN"/>
    <property type="match status" value="1"/>
</dbReference>
<feature type="compositionally biased region" description="Low complexity" evidence="1">
    <location>
        <begin position="308"/>
        <end position="327"/>
    </location>
</feature>
<keyword evidence="4" id="KW-1185">Reference proteome</keyword>
<dbReference type="OrthoDB" id="1792985at2"/>
<evidence type="ECO:0000313" key="4">
    <source>
        <dbReference type="Proteomes" id="UP000076625"/>
    </source>
</evidence>
<comment type="caution">
    <text evidence="3">The sequence shown here is derived from an EMBL/GenBank/DDBJ whole genome shotgun (WGS) entry which is preliminary data.</text>
</comment>
<evidence type="ECO:0000256" key="1">
    <source>
        <dbReference type="SAM" id="MobiDB-lite"/>
    </source>
</evidence>
<gene>
    <name evidence="3" type="ORF">AVW16_00735</name>
</gene>
<name>A0A161S9H9_9NEIS</name>
<feature type="compositionally biased region" description="Basic and acidic residues" evidence="1">
    <location>
        <begin position="297"/>
        <end position="307"/>
    </location>
</feature>
<dbReference type="PANTHER" id="PTHR37533:SF2">
    <property type="entry name" value="FLAGELLAR HOOK-LENGTH CONTROL PROTEIN"/>
    <property type="match status" value="1"/>
</dbReference>
<dbReference type="AlphaFoldDB" id="A0A161S9H9"/>
<feature type="compositionally biased region" description="Pro residues" evidence="1">
    <location>
        <begin position="1"/>
        <end position="10"/>
    </location>
</feature>
<proteinExistence type="predicted"/>
<accession>A0A161S9H9</accession>
<dbReference type="Proteomes" id="UP000076625">
    <property type="component" value="Unassembled WGS sequence"/>
</dbReference>
<feature type="region of interest" description="Disordered" evidence="1">
    <location>
        <begin position="46"/>
        <end position="94"/>
    </location>
</feature>
<dbReference type="RefSeq" id="WP_066612530.1">
    <property type="nucleotide sequence ID" value="NZ_LQQU01000023.1"/>
</dbReference>
<feature type="region of interest" description="Disordered" evidence="1">
    <location>
        <begin position="283"/>
        <end position="327"/>
    </location>
</feature>
<protein>
    <recommendedName>
        <fullName evidence="2">Flagellar hook-length control protein-like C-terminal domain-containing protein</fullName>
    </recommendedName>
</protein>
<dbReference type="InterPro" id="IPR052563">
    <property type="entry name" value="FliK"/>
</dbReference>
<sequence length="327" mass="32906">MIASLPPSPAVPRDAAAPGAAPPADADEAAPASFFDAMLGLLGAAPPSAEAGPAIRDEETAREPAALPTVAPLLPPTVPLVPAPPAPSTRADPLAPAAAGTPIVPLSGASGVDAPRLDGPATPIWPQAADARAVAVSAAVPLAPALADATAPTVEPALAPREGGPSAQLVGAWAPPPAPSDPAPEWAPLKLPPGKPEVWGESLRAALGERLSVQSAHGIDRALIRLDPPQFGSLEIAIRHEGGALSVQLVASSGEVVRQLQAIGEVLRQDLASRQYTQVAVEVREGTAQGQGQGQRQGREPERDARQPGRALAEAGDAAAPFALDRG</sequence>
<feature type="compositionally biased region" description="Low complexity" evidence="1">
    <location>
        <begin position="11"/>
        <end position="29"/>
    </location>
</feature>
<evidence type="ECO:0000259" key="2">
    <source>
        <dbReference type="Pfam" id="PF02120"/>
    </source>
</evidence>
<dbReference type="Pfam" id="PF02120">
    <property type="entry name" value="Flg_hook"/>
    <property type="match status" value="1"/>
</dbReference>
<dbReference type="InterPro" id="IPR021136">
    <property type="entry name" value="Flagellar_hook_control-like_C"/>
</dbReference>
<dbReference type="InterPro" id="IPR038610">
    <property type="entry name" value="FliK-like_C_sf"/>
</dbReference>
<feature type="domain" description="Flagellar hook-length control protein-like C-terminal" evidence="2">
    <location>
        <begin position="209"/>
        <end position="291"/>
    </location>
</feature>
<feature type="region of interest" description="Disordered" evidence="1">
    <location>
        <begin position="1"/>
        <end position="29"/>
    </location>
</feature>
<dbReference type="CDD" id="cd17470">
    <property type="entry name" value="T3SS_Flik_C"/>
    <property type="match status" value="1"/>
</dbReference>
<dbReference type="STRING" id="1452487.AVW16_00735"/>